<keyword evidence="1" id="KW-0238">DNA-binding</keyword>
<evidence type="ECO:0000313" key="3">
    <source>
        <dbReference type="EMBL" id="MTW35298.1"/>
    </source>
</evidence>
<keyword evidence="4" id="KW-1185">Reference proteome</keyword>
<dbReference type="Proteomes" id="UP000735592">
    <property type="component" value="Unassembled WGS sequence"/>
</dbReference>
<proteinExistence type="predicted"/>
<dbReference type="CDD" id="cd00093">
    <property type="entry name" value="HTH_XRE"/>
    <property type="match status" value="1"/>
</dbReference>
<dbReference type="SUPFAM" id="SSF47413">
    <property type="entry name" value="lambda repressor-like DNA-binding domains"/>
    <property type="match status" value="1"/>
</dbReference>
<evidence type="ECO:0000256" key="1">
    <source>
        <dbReference type="ARBA" id="ARBA00023125"/>
    </source>
</evidence>
<evidence type="ECO:0000313" key="4">
    <source>
        <dbReference type="Proteomes" id="UP000735592"/>
    </source>
</evidence>
<reference evidence="3 4" key="1">
    <citation type="submission" date="2019-11" db="EMBL/GenBank/DDBJ databases">
        <title>Type strains purchased from KCTC, JCM and DSMZ.</title>
        <authorList>
            <person name="Lu H."/>
        </authorList>
    </citation>
    <scope>NUCLEOTIDE SEQUENCE [LARGE SCALE GENOMIC DNA]</scope>
    <source>
        <strain evidence="3 4">DSM 103461</strain>
    </source>
</reference>
<dbReference type="PROSITE" id="PS50943">
    <property type="entry name" value="HTH_CROC1"/>
    <property type="match status" value="1"/>
</dbReference>
<dbReference type="InterPro" id="IPR010982">
    <property type="entry name" value="Lambda_DNA-bd_dom_sf"/>
</dbReference>
<dbReference type="PANTHER" id="PTHR46558:SF11">
    <property type="entry name" value="HTH-TYPE TRANSCRIPTIONAL REGULATOR XRE"/>
    <property type="match status" value="1"/>
</dbReference>
<dbReference type="SMART" id="SM00530">
    <property type="entry name" value="HTH_XRE"/>
    <property type="match status" value="1"/>
</dbReference>
<feature type="domain" description="HTH cro/C1-type" evidence="2">
    <location>
        <begin position="50"/>
        <end position="104"/>
    </location>
</feature>
<dbReference type="PANTHER" id="PTHR46558">
    <property type="entry name" value="TRACRIPTIONAL REGULATORY PROTEIN-RELATED-RELATED"/>
    <property type="match status" value="1"/>
</dbReference>
<sequence>MPVFNTTCYNWIASALVSILIATPNQESYMNDDLKKIQDEKIKKMVGACIKRRREATGYTQEEVAEKLHLNTASYARYEQGTAELSITRLAQLADIFECGLDQLVIDTSLRVEEQTKRIALALENVSVYDRESIMQVIEQVCKIAWNKSRTRKLPDHLR</sequence>
<dbReference type="Gene3D" id="1.10.260.40">
    <property type="entry name" value="lambda repressor-like DNA-binding domains"/>
    <property type="match status" value="1"/>
</dbReference>
<gene>
    <name evidence="3" type="ORF">GM655_21095</name>
</gene>
<accession>A0ABW9ST08</accession>
<protein>
    <submittedName>
        <fullName evidence="3">Helix-turn-helix domain-containing protein</fullName>
    </submittedName>
</protein>
<dbReference type="InterPro" id="IPR001387">
    <property type="entry name" value="Cro/C1-type_HTH"/>
</dbReference>
<evidence type="ECO:0000259" key="2">
    <source>
        <dbReference type="PROSITE" id="PS50943"/>
    </source>
</evidence>
<comment type="caution">
    <text evidence="3">The sequence shown here is derived from an EMBL/GenBank/DDBJ whole genome shotgun (WGS) entry which is preliminary data.</text>
</comment>
<dbReference type="EMBL" id="WNKW01000009">
    <property type="protein sequence ID" value="MTW35298.1"/>
    <property type="molecule type" value="Genomic_DNA"/>
</dbReference>
<name>A0ABW9ST08_9BURK</name>
<dbReference type="Pfam" id="PF01381">
    <property type="entry name" value="HTH_3"/>
    <property type="match status" value="1"/>
</dbReference>
<organism evidence="3 4">
    <name type="scientific">Pseudoduganella danionis</name>
    <dbReference type="NCBI Taxonomy" id="1890295"/>
    <lineage>
        <taxon>Bacteria</taxon>
        <taxon>Pseudomonadati</taxon>
        <taxon>Pseudomonadota</taxon>
        <taxon>Betaproteobacteria</taxon>
        <taxon>Burkholderiales</taxon>
        <taxon>Oxalobacteraceae</taxon>
        <taxon>Telluria group</taxon>
        <taxon>Pseudoduganella</taxon>
    </lineage>
</organism>